<evidence type="ECO:0000259" key="15">
    <source>
        <dbReference type="PROSITE" id="PS50026"/>
    </source>
</evidence>
<feature type="disulfide bond" evidence="10">
    <location>
        <begin position="914"/>
        <end position="923"/>
    </location>
</feature>
<keyword evidence="14" id="KW-0472">Membrane</keyword>
<evidence type="ECO:0000256" key="4">
    <source>
        <dbReference type="ARBA" id="ARBA00022670"/>
    </source>
</evidence>
<dbReference type="Gene3D" id="3.40.50.200">
    <property type="entry name" value="Peptidase S8/S53 domain"/>
    <property type="match status" value="1"/>
</dbReference>
<dbReference type="OMA" id="FRVNLIC"/>
<dbReference type="InterPro" id="IPR013111">
    <property type="entry name" value="EGF_extracell"/>
</dbReference>
<dbReference type="PROSITE" id="PS00136">
    <property type="entry name" value="SUBTILASE_ASP"/>
    <property type="match status" value="1"/>
</dbReference>
<dbReference type="InterPro" id="IPR000884">
    <property type="entry name" value="TSP1_rpt"/>
</dbReference>
<evidence type="ECO:0000256" key="5">
    <source>
        <dbReference type="ARBA" id="ARBA00022729"/>
    </source>
</evidence>
<evidence type="ECO:0000256" key="13">
    <source>
        <dbReference type="SAM" id="MobiDB-lite"/>
    </source>
</evidence>
<dbReference type="PROSITE" id="PS01186">
    <property type="entry name" value="EGF_2"/>
    <property type="match status" value="1"/>
</dbReference>
<dbReference type="SMART" id="SM00209">
    <property type="entry name" value="TSP1"/>
    <property type="match status" value="4"/>
</dbReference>
<dbReference type="OrthoDB" id="1898601at2759"/>
<keyword evidence="10" id="KW-0245">EGF-like domain</keyword>
<comment type="subcellular location">
    <subcellularLocation>
        <location evidence="1">Secreted</location>
    </subcellularLocation>
</comment>
<dbReference type="InterPro" id="IPR000742">
    <property type="entry name" value="EGF"/>
</dbReference>
<dbReference type="InterPro" id="IPR050131">
    <property type="entry name" value="Peptidase_S8_subtilisin-like"/>
</dbReference>
<comment type="caution">
    <text evidence="10">Lacks conserved residue(s) required for the propagation of feature annotation.</text>
</comment>
<keyword evidence="14" id="KW-0812">Transmembrane</keyword>
<dbReference type="FunFam" id="2.20.100.10:FF:000005">
    <property type="entry name" value="ADAM metallopeptidase with thrombospondin type 1 motif 9"/>
    <property type="match status" value="2"/>
</dbReference>
<dbReference type="InterPro" id="IPR015500">
    <property type="entry name" value="Peptidase_S8_subtilisin-rel"/>
</dbReference>
<dbReference type="PROSITE" id="PS50026">
    <property type="entry name" value="EGF_3"/>
    <property type="match status" value="2"/>
</dbReference>
<dbReference type="PROSITE" id="PS50092">
    <property type="entry name" value="TSP1"/>
    <property type="match status" value="3"/>
</dbReference>
<evidence type="ECO:0000313" key="16">
    <source>
        <dbReference type="EMBL" id="GAQ88137.1"/>
    </source>
</evidence>
<feature type="active site" description="Charge relay system" evidence="11">
    <location>
        <position position="139"/>
    </location>
</feature>
<keyword evidence="4 11" id="KW-0645">Protease</keyword>
<feature type="disulfide bond" evidence="10">
    <location>
        <begin position="1217"/>
        <end position="1226"/>
    </location>
</feature>
<dbReference type="STRING" id="105231.A0A1Y1IHE2"/>
<sequence>MDNPHVEGRQLGICTRRFNTLVQGFTINITGPNLVGLLADNKDVIATLEVPKTASIAATQSRPPWGVDRSDQNPGGATLDNTYTYNYPMDGTGVHVYIIDTGVRASHQDFLTMDGSRSRVLTGFNAVGDGQGTGDCNGHGTHCAGIVAGRVSGLAKNAYIHSVRAMGCDGNGGYGNIIAGLDWIAANKQMPAVVSMSITTPTSVSLDQAVNNLVATSGITVVAAAGNFAQNTCNYSPARATSVIAVGATNRADSISWFSNYGSCTTLFAPGEDIDSASYASDTGIVTLSGTSMATPFVAGAAALYLSANIYARPSEVRQALLDGTLPNTVRNTIPGTGTPTSLMNTRLSSPLVDVSPRSWVTSENSKKAITVRLKARPANPVYLQPAMTVGGIGRFVPSRLTFDSSNWQTPQAVALAVPRLADYLDHTSLIQFNFISRDARFMRTLEGYLDSQDTDVCRSCGDTFANPKVVPKLPFYHEWTTTGYQDNYNDGGCTGSGPDVVYAFTPPWSMSVSVDLCSSTTQFDTMMAIYQKTGSGSASLIPGWCNDDYCNVQSAMYNLPMTGGQTYYIVVDGYNGANGPYGINIVTSTPPPSGQAWPRSVGEIVNATEVPANVPAPVQTVSKGVITRWNYWVAKQQNGTSGTGKGPGTGGLFSVYSWVTTDWSACSASCGGGMQTRTAFCEDTIGNVVDVSNCDADTPLTSQACNQVACPEYSWFAAGWSECPVTCGGGTQTQAVYCKDANGNLVEASACAGQPAPATSQPCATSACGQYYWAVPGWSQCNRPCGGGTVTRDLQCVETATGNLTDVANCGGAYDESAPPTSKPCNLQPCQAITWLASPWGDCPVTANCSSVQTRVVECVDQQGLTRDGSFCDAAGLIKPGETQGCRSTASNCDYCKNCSGHGTCINRSFCQCAPGWKGDLCETPTTCPGIPSGAEGGTCCLSGVVGARAQCCAAAAAVVDAAGECCESGHVDACGVCDGASTSVDALGRCCATVRDEKGVCCASGQLDECSICDGDGTSCVSMVGVTLDVSGGAAPYADNSSAYYAPFQLDFRKRLAAAVGVALEGVAVRSMAVDNSNGDLLAIESTVSAVGLTAGAVITHAAATQAALTLSVGQNSDGQDLWLSGAALTAVTHVQKAGVCGNGMCELGERCTAQGTSATMGNDTDPVTGLPVACCYQDCQFVPMLCPAPALGARAGQPCAGAGRCLDSTGVCDCFTGHAGADCSQCADGWSLTQTGLCVFRLDGSLLAQPSSPTVGSPPSRGNTTNATILDVPTGSGSGNGNGSSGGNVTAPPARHYNAARHWGIGLGVSLAMGIGFPGMVIGALLVYVHCFKKRSAGTPRAMVRPVSEAEEAATVATPEEAAAAAAEAAKKARGKAKLPEYEEDDRLSTIRKSDNHRPEPEIVEVSSGRQ</sequence>
<dbReference type="PRINTS" id="PR00723">
    <property type="entry name" value="SUBTILISIN"/>
</dbReference>
<dbReference type="EMBL" id="DF237352">
    <property type="protein sequence ID" value="GAQ88137.1"/>
    <property type="molecule type" value="Genomic_DNA"/>
</dbReference>
<dbReference type="FunFam" id="3.40.50.200:FF:000014">
    <property type="entry name" value="Proteinase K"/>
    <property type="match status" value="1"/>
</dbReference>
<organism evidence="16 17">
    <name type="scientific">Klebsormidium nitens</name>
    <name type="common">Green alga</name>
    <name type="synonym">Ulothrix nitens</name>
    <dbReference type="NCBI Taxonomy" id="105231"/>
    <lineage>
        <taxon>Eukaryota</taxon>
        <taxon>Viridiplantae</taxon>
        <taxon>Streptophyta</taxon>
        <taxon>Klebsormidiophyceae</taxon>
        <taxon>Klebsormidiales</taxon>
        <taxon>Klebsormidiaceae</taxon>
        <taxon>Klebsormidium</taxon>
    </lineage>
</organism>
<dbReference type="InterPro" id="IPR023828">
    <property type="entry name" value="Peptidase_S8_Ser-AS"/>
</dbReference>
<dbReference type="GO" id="GO:0006508">
    <property type="term" value="P:proteolysis"/>
    <property type="evidence" value="ECO:0007669"/>
    <property type="project" value="UniProtKB-KW"/>
</dbReference>
<dbReference type="InterPro" id="IPR034193">
    <property type="entry name" value="PCSK9_ProteinaseK-like"/>
</dbReference>
<dbReference type="GO" id="GO:0004252">
    <property type="term" value="F:serine-type endopeptidase activity"/>
    <property type="evidence" value="ECO:0000318"/>
    <property type="project" value="GO_Central"/>
</dbReference>
<feature type="domain" description="EGF-like" evidence="15">
    <location>
        <begin position="1193"/>
        <end position="1227"/>
    </location>
</feature>
<dbReference type="PANTHER" id="PTHR43806:SF11">
    <property type="entry name" value="CEREVISIN-RELATED"/>
    <property type="match status" value="1"/>
</dbReference>
<evidence type="ECO:0000256" key="12">
    <source>
        <dbReference type="RuleBase" id="RU003355"/>
    </source>
</evidence>
<keyword evidence="7 11" id="KW-0378">Hydrolase</keyword>
<evidence type="ECO:0000256" key="14">
    <source>
        <dbReference type="SAM" id="Phobius"/>
    </source>
</evidence>
<name>A0A1Y1IHE2_KLENI</name>
<dbReference type="InterPro" id="IPR023827">
    <property type="entry name" value="Peptidase_S8_Asp-AS"/>
</dbReference>
<evidence type="ECO:0000256" key="9">
    <source>
        <dbReference type="ARBA" id="ARBA00023157"/>
    </source>
</evidence>
<dbReference type="PROSITE" id="PS00138">
    <property type="entry name" value="SUBTILASE_SER"/>
    <property type="match status" value="1"/>
</dbReference>
<dbReference type="InterPro" id="IPR000209">
    <property type="entry name" value="Peptidase_S8/S53_dom"/>
</dbReference>
<reference evidence="16 17" key="1">
    <citation type="journal article" date="2014" name="Nat. Commun.">
        <title>Klebsormidium flaccidum genome reveals primary factors for plant terrestrial adaptation.</title>
        <authorList>
            <person name="Hori K."/>
            <person name="Maruyama F."/>
            <person name="Fujisawa T."/>
            <person name="Togashi T."/>
            <person name="Yamamoto N."/>
            <person name="Seo M."/>
            <person name="Sato S."/>
            <person name="Yamada T."/>
            <person name="Mori H."/>
            <person name="Tajima N."/>
            <person name="Moriyama T."/>
            <person name="Ikeuchi M."/>
            <person name="Watanabe M."/>
            <person name="Wada H."/>
            <person name="Kobayashi K."/>
            <person name="Saito M."/>
            <person name="Masuda T."/>
            <person name="Sasaki-Sekimoto Y."/>
            <person name="Mashiguchi K."/>
            <person name="Awai K."/>
            <person name="Shimojima M."/>
            <person name="Masuda S."/>
            <person name="Iwai M."/>
            <person name="Nobusawa T."/>
            <person name="Narise T."/>
            <person name="Kondo S."/>
            <person name="Saito H."/>
            <person name="Sato R."/>
            <person name="Murakawa M."/>
            <person name="Ihara Y."/>
            <person name="Oshima-Yamada Y."/>
            <person name="Ohtaka K."/>
            <person name="Satoh M."/>
            <person name="Sonobe K."/>
            <person name="Ishii M."/>
            <person name="Ohtani R."/>
            <person name="Kanamori-Sato M."/>
            <person name="Honoki R."/>
            <person name="Miyazaki D."/>
            <person name="Mochizuki H."/>
            <person name="Umetsu J."/>
            <person name="Higashi K."/>
            <person name="Shibata D."/>
            <person name="Kamiya Y."/>
            <person name="Sato N."/>
            <person name="Nakamura Y."/>
            <person name="Tabata S."/>
            <person name="Ida S."/>
            <person name="Kurokawa K."/>
            <person name="Ohta H."/>
        </authorList>
    </citation>
    <scope>NUCLEOTIDE SEQUENCE [LARGE SCALE GENOMIC DNA]</scope>
    <source>
        <strain evidence="16 17">NIES-2285</strain>
    </source>
</reference>
<dbReference type="PROSITE" id="PS51892">
    <property type="entry name" value="SUBTILASE"/>
    <property type="match status" value="1"/>
</dbReference>
<dbReference type="InterPro" id="IPR022398">
    <property type="entry name" value="Peptidase_S8_His-AS"/>
</dbReference>
<protein>
    <submittedName>
        <fullName evidence="16">Subtilisin-related protease with thrombospondin repeats</fullName>
    </submittedName>
</protein>
<dbReference type="InterPro" id="IPR036383">
    <property type="entry name" value="TSP1_rpt_sf"/>
</dbReference>
<proteinExistence type="inferred from homology"/>
<keyword evidence="3" id="KW-0964">Secreted</keyword>
<dbReference type="Pfam" id="PF00082">
    <property type="entry name" value="Peptidase_S8"/>
    <property type="match status" value="1"/>
</dbReference>
<feature type="region of interest" description="Disordered" evidence="13">
    <location>
        <begin position="1370"/>
        <end position="1414"/>
    </location>
</feature>
<dbReference type="SUPFAM" id="SSF82895">
    <property type="entry name" value="TSP-1 type 1 repeat"/>
    <property type="match status" value="4"/>
</dbReference>
<dbReference type="SMART" id="SM00181">
    <property type="entry name" value="EGF"/>
    <property type="match status" value="2"/>
</dbReference>
<dbReference type="Gene3D" id="2.60.120.380">
    <property type="match status" value="1"/>
</dbReference>
<keyword evidence="17" id="KW-1185">Reference proteome</keyword>
<dbReference type="Pfam" id="PF07974">
    <property type="entry name" value="EGF_2"/>
    <property type="match status" value="1"/>
</dbReference>
<keyword evidence="9 10" id="KW-1015">Disulfide bond</keyword>
<gene>
    <name evidence="16" type="ORF">KFL_004030070</name>
</gene>
<evidence type="ECO:0000256" key="10">
    <source>
        <dbReference type="PROSITE-ProRule" id="PRU00076"/>
    </source>
</evidence>
<evidence type="ECO:0000313" key="17">
    <source>
        <dbReference type="Proteomes" id="UP000054558"/>
    </source>
</evidence>
<feature type="transmembrane region" description="Helical" evidence="14">
    <location>
        <begin position="1306"/>
        <end position="1332"/>
    </location>
</feature>
<dbReference type="SUPFAM" id="SSF52743">
    <property type="entry name" value="Subtilisin-like"/>
    <property type="match status" value="1"/>
</dbReference>
<keyword evidence="6" id="KW-0677">Repeat</keyword>
<dbReference type="PROSITE" id="PS00137">
    <property type="entry name" value="SUBTILASE_HIS"/>
    <property type="match status" value="1"/>
</dbReference>
<comment type="similarity">
    <text evidence="2 11 12">Belongs to the peptidase S8 family.</text>
</comment>
<dbReference type="Gene3D" id="2.20.100.10">
    <property type="entry name" value="Thrombospondin type-1 (TSP1) repeat"/>
    <property type="match status" value="3"/>
</dbReference>
<dbReference type="InterPro" id="IPR036852">
    <property type="entry name" value="Peptidase_S8/S53_dom_sf"/>
</dbReference>
<feature type="active site" description="Charge relay system" evidence="11">
    <location>
        <position position="292"/>
    </location>
</feature>
<keyword evidence="8 11" id="KW-0720">Serine protease</keyword>
<feature type="domain" description="EGF-like" evidence="15">
    <location>
        <begin position="893"/>
        <end position="924"/>
    </location>
</feature>
<dbReference type="Pfam" id="PF19030">
    <property type="entry name" value="TSP1_ADAMTS"/>
    <property type="match status" value="3"/>
</dbReference>
<evidence type="ECO:0000256" key="3">
    <source>
        <dbReference type="ARBA" id="ARBA00022525"/>
    </source>
</evidence>
<evidence type="ECO:0000256" key="7">
    <source>
        <dbReference type="ARBA" id="ARBA00022801"/>
    </source>
</evidence>
<feature type="compositionally biased region" description="Basic and acidic residues" evidence="13">
    <location>
        <begin position="1390"/>
        <end position="1404"/>
    </location>
</feature>
<evidence type="ECO:0000256" key="11">
    <source>
        <dbReference type="PROSITE-ProRule" id="PRU01240"/>
    </source>
</evidence>
<dbReference type="Proteomes" id="UP000054558">
    <property type="component" value="Unassembled WGS sequence"/>
</dbReference>
<accession>A0A1Y1IHE2</accession>
<keyword evidence="14" id="KW-1133">Transmembrane helix</keyword>
<evidence type="ECO:0000256" key="2">
    <source>
        <dbReference type="ARBA" id="ARBA00011073"/>
    </source>
</evidence>
<keyword evidence="5" id="KW-0732">Signal</keyword>
<dbReference type="CDD" id="cd04077">
    <property type="entry name" value="Peptidases_S8_PCSK9_ProteinaseK_like"/>
    <property type="match status" value="1"/>
</dbReference>
<dbReference type="GO" id="GO:0005615">
    <property type="term" value="C:extracellular space"/>
    <property type="evidence" value="ECO:0000318"/>
    <property type="project" value="GO_Central"/>
</dbReference>
<evidence type="ECO:0000256" key="6">
    <source>
        <dbReference type="ARBA" id="ARBA00022737"/>
    </source>
</evidence>
<evidence type="ECO:0000256" key="8">
    <source>
        <dbReference type="ARBA" id="ARBA00022825"/>
    </source>
</evidence>
<dbReference type="PROSITE" id="PS00022">
    <property type="entry name" value="EGF_1"/>
    <property type="match status" value="2"/>
</dbReference>
<evidence type="ECO:0000256" key="1">
    <source>
        <dbReference type="ARBA" id="ARBA00004613"/>
    </source>
</evidence>
<dbReference type="PANTHER" id="PTHR43806">
    <property type="entry name" value="PEPTIDASE S8"/>
    <property type="match status" value="1"/>
</dbReference>
<feature type="active site" description="Charge relay system" evidence="11">
    <location>
        <position position="100"/>
    </location>
</feature>